<proteinExistence type="predicted"/>
<evidence type="ECO:0000259" key="1">
    <source>
        <dbReference type="Pfam" id="PF07238"/>
    </source>
</evidence>
<reference evidence="3" key="1">
    <citation type="journal article" date="2020" name="Microbiol. Resour. Announc.">
        <title>Complete Genome Sequence of Geobacillus sp. Strain E55-1, Isolated from Mine Geyser in Japan.</title>
        <authorList>
            <person name="Miyazaki K."/>
            <person name="Hase E."/>
            <person name="Tokito N."/>
        </authorList>
    </citation>
    <scope>NUCLEOTIDE SEQUENCE [LARGE SCALE GENOMIC DNA]</scope>
    <source>
        <strain evidence="3">E55-1</strain>
    </source>
</reference>
<keyword evidence="3" id="KW-1185">Reference proteome</keyword>
<dbReference type="RefSeq" id="WP_061912258.1">
    <property type="nucleotide sequence ID" value="NZ_AP022557.1"/>
</dbReference>
<dbReference type="InterPro" id="IPR009875">
    <property type="entry name" value="PilZ_domain"/>
</dbReference>
<name>A0A679FNM4_9BACL</name>
<dbReference type="Pfam" id="PF07238">
    <property type="entry name" value="PilZ"/>
    <property type="match status" value="1"/>
</dbReference>
<organism evidence="2 3">
    <name type="scientific">Geobacillus subterraneus</name>
    <dbReference type="NCBI Taxonomy" id="129338"/>
    <lineage>
        <taxon>Bacteria</taxon>
        <taxon>Bacillati</taxon>
        <taxon>Bacillota</taxon>
        <taxon>Bacilli</taxon>
        <taxon>Bacillales</taxon>
        <taxon>Anoxybacillaceae</taxon>
        <taxon>Geobacillus</taxon>
    </lineage>
</organism>
<gene>
    <name evidence="2" type="ORF">GsuE55_10380</name>
</gene>
<accession>A0A679FNM4</accession>
<protein>
    <recommendedName>
        <fullName evidence="1">PilZ domain-containing protein</fullName>
    </recommendedName>
</protein>
<evidence type="ECO:0000313" key="3">
    <source>
        <dbReference type="Proteomes" id="UP000501421"/>
    </source>
</evidence>
<evidence type="ECO:0000313" key="2">
    <source>
        <dbReference type="EMBL" id="BBW96205.1"/>
    </source>
</evidence>
<dbReference type="Gene3D" id="2.40.10.220">
    <property type="entry name" value="predicted glycosyltransferase like domains"/>
    <property type="match status" value="1"/>
</dbReference>
<dbReference type="EMBL" id="AP022557">
    <property type="protein sequence ID" value="BBW96205.1"/>
    <property type="molecule type" value="Genomic_DNA"/>
</dbReference>
<dbReference type="Proteomes" id="UP000501421">
    <property type="component" value="Chromosome"/>
</dbReference>
<dbReference type="GO" id="GO:0035438">
    <property type="term" value="F:cyclic-di-GMP binding"/>
    <property type="evidence" value="ECO:0007669"/>
    <property type="project" value="InterPro"/>
</dbReference>
<feature type="domain" description="PilZ" evidence="1">
    <location>
        <begin position="4"/>
        <end position="104"/>
    </location>
</feature>
<dbReference type="SUPFAM" id="SSF141371">
    <property type="entry name" value="PilZ domain-like"/>
    <property type="match status" value="1"/>
</dbReference>
<dbReference type="AlphaFoldDB" id="A0A679FNM4"/>
<sequence length="114" mass="13052">MRFRRQEPFRYQFGQPLPAELTAADGRYEVLVHDISPHGLKVEADRPLPFSGGGSWVDVSLVLGGAALRVRGQLVWEKPFARIHYYGIRLDVTKQEEEGLIEAIKRHVAESRRR</sequence>